<comment type="caution">
    <text evidence="2">The sequence shown here is derived from an EMBL/GenBank/DDBJ whole genome shotgun (WGS) entry which is preliminary data.</text>
</comment>
<keyword evidence="3" id="KW-1185">Reference proteome</keyword>
<reference evidence="2 3" key="1">
    <citation type="journal article" date="2020" name="BMC Genomics">
        <title>Correction to: Identification and distribution of gene clusters required for synthesis of sphingolipid metabolism inhibitors in diverse species of the filamentous fungus Fusarium.</title>
        <authorList>
            <person name="Kim H.S."/>
            <person name="Lohmar J.M."/>
            <person name="Busman M."/>
            <person name="Brown D.W."/>
            <person name="Naumann T.A."/>
            <person name="Divon H.H."/>
            <person name="Lysoe E."/>
            <person name="Uhlig S."/>
            <person name="Proctor R.H."/>
        </authorList>
    </citation>
    <scope>NUCLEOTIDE SEQUENCE [LARGE SCALE GENOMIC DNA]</scope>
    <source>
        <strain evidence="2 3">NRRL 25214</strain>
    </source>
</reference>
<protein>
    <submittedName>
        <fullName evidence="2">Uncharacterized protein</fullName>
    </submittedName>
</protein>
<name>A0A8H4ZK27_9HYPO</name>
<evidence type="ECO:0000313" key="2">
    <source>
        <dbReference type="EMBL" id="KAF5247321.1"/>
    </source>
</evidence>
<gene>
    <name evidence="2" type="ORF">FANTH_6412</name>
</gene>
<feature type="compositionally biased region" description="Basic and acidic residues" evidence="1">
    <location>
        <begin position="295"/>
        <end position="305"/>
    </location>
</feature>
<evidence type="ECO:0000256" key="1">
    <source>
        <dbReference type="SAM" id="MobiDB-lite"/>
    </source>
</evidence>
<evidence type="ECO:0000313" key="3">
    <source>
        <dbReference type="Proteomes" id="UP000573603"/>
    </source>
</evidence>
<proteinExistence type="predicted"/>
<dbReference type="EMBL" id="JABEVY010000141">
    <property type="protein sequence ID" value="KAF5247321.1"/>
    <property type="molecule type" value="Genomic_DNA"/>
</dbReference>
<feature type="region of interest" description="Disordered" evidence="1">
    <location>
        <begin position="277"/>
        <end position="305"/>
    </location>
</feature>
<accession>A0A8H4ZK27</accession>
<sequence>MPQTTSRSFHSFSVEHPGFAIHPMFWTAEHLAVLNCSFQQVESDDAPESVTPDTEQAEDLTKSALLLARGVSREAKSGWVGDLLLQNKPTPITIIYASLFFDYGKHRVRLGDSKVSVYCIEEEIAIPHANPIIGYYLYNTDKEREKKLYVPPGPNGRDNDPIQRICGIRYRQVTPKDWRHDPFFVCLLIGLAQLQVRDCLVPQKGLFLARLLVTNVTDLTNAYVYKANIPHQLLDSLECPTRTIDDFVFPSIDYVVVPFEPYSTFADRIRFQLTGAEYSSPPGPCPSDQVSPSEPHGEKRKRDQE</sequence>
<dbReference type="AlphaFoldDB" id="A0A8H4ZK27"/>
<dbReference type="Proteomes" id="UP000573603">
    <property type="component" value="Unassembled WGS sequence"/>
</dbReference>
<organism evidence="2 3">
    <name type="scientific">Fusarium anthophilum</name>
    <dbReference type="NCBI Taxonomy" id="48485"/>
    <lineage>
        <taxon>Eukaryota</taxon>
        <taxon>Fungi</taxon>
        <taxon>Dikarya</taxon>
        <taxon>Ascomycota</taxon>
        <taxon>Pezizomycotina</taxon>
        <taxon>Sordariomycetes</taxon>
        <taxon>Hypocreomycetidae</taxon>
        <taxon>Hypocreales</taxon>
        <taxon>Nectriaceae</taxon>
        <taxon>Fusarium</taxon>
        <taxon>Fusarium fujikuroi species complex</taxon>
    </lineage>
</organism>